<feature type="compositionally biased region" description="Pro residues" evidence="1">
    <location>
        <begin position="142"/>
        <end position="156"/>
    </location>
</feature>
<evidence type="ECO:0000256" key="1">
    <source>
        <dbReference type="SAM" id="MobiDB-lite"/>
    </source>
</evidence>
<feature type="region of interest" description="Disordered" evidence="1">
    <location>
        <begin position="65"/>
        <end position="92"/>
    </location>
</feature>
<organism evidence="3 4">
    <name type="scientific">Solirubrobacter deserti</name>
    <dbReference type="NCBI Taxonomy" id="2282478"/>
    <lineage>
        <taxon>Bacteria</taxon>
        <taxon>Bacillati</taxon>
        <taxon>Actinomycetota</taxon>
        <taxon>Thermoleophilia</taxon>
        <taxon>Solirubrobacterales</taxon>
        <taxon>Solirubrobacteraceae</taxon>
        <taxon>Solirubrobacter</taxon>
    </lineage>
</organism>
<gene>
    <name evidence="3" type="ORF">OJ962_19595</name>
</gene>
<keyword evidence="4" id="KW-1185">Reference proteome</keyword>
<dbReference type="Proteomes" id="UP001147700">
    <property type="component" value="Unassembled WGS sequence"/>
</dbReference>
<keyword evidence="2" id="KW-0812">Transmembrane</keyword>
<feature type="compositionally biased region" description="Low complexity" evidence="1">
    <location>
        <begin position="70"/>
        <end position="92"/>
    </location>
</feature>
<evidence type="ECO:0000313" key="4">
    <source>
        <dbReference type="Proteomes" id="UP001147700"/>
    </source>
</evidence>
<reference evidence="3" key="1">
    <citation type="submission" date="2022-10" db="EMBL/GenBank/DDBJ databases">
        <title>The WGS of Solirubrobacter sp. CPCC 204708.</title>
        <authorList>
            <person name="Jiang Z."/>
        </authorList>
    </citation>
    <scope>NUCLEOTIDE SEQUENCE</scope>
    <source>
        <strain evidence="3">CPCC 204708</strain>
    </source>
</reference>
<feature type="compositionally biased region" description="Low complexity" evidence="1">
    <location>
        <begin position="131"/>
        <end position="141"/>
    </location>
</feature>
<evidence type="ECO:0000256" key="2">
    <source>
        <dbReference type="SAM" id="Phobius"/>
    </source>
</evidence>
<accession>A0ABT4RML0</accession>
<feature type="transmembrane region" description="Helical" evidence="2">
    <location>
        <begin position="15"/>
        <end position="36"/>
    </location>
</feature>
<protein>
    <submittedName>
        <fullName evidence="3">Uncharacterized protein</fullName>
    </submittedName>
</protein>
<dbReference type="EMBL" id="JAPCID010000029">
    <property type="protein sequence ID" value="MDA0139715.1"/>
    <property type="molecule type" value="Genomic_DNA"/>
</dbReference>
<evidence type="ECO:0000313" key="3">
    <source>
        <dbReference type="EMBL" id="MDA0139715.1"/>
    </source>
</evidence>
<comment type="caution">
    <text evidence="3">The sequence shown here is derived from an EMBL/GenBank/DDBJ whole genome shotgun (WGS) entry which is preliminary data.</text>
</comment>
<feature type="region of interest" description="Disordered" evidence="1">
    <location>
        <begin position="130"/>
        <end position="162"/>
    </location>
</feature>
<keyword evidence="2" id="KW-0472">Membrane</keyword>
<name>A0ABT4RML0_9ACTN</name>
<sequence>MLFLAFSLQEQVEKYGAYVGIAAFFGLAVLSLLYFAQAREVKRLRQWAGRMPERAEDLEYAYEQAEQARRAPAPAPQRVAQPRPQPVAQAAPVAEAPANGVVELKPEEVAALAFARAAGVHEPHVPHVPKAHPAPAMAAAAAPPPTQTVAVPPAPTPSTNGG</sequence>
<keyword evidence="2" id="KW-1133">Transmembrane helix</keyword>
<proteinExistence type="predicted"/>
<feature type="non-terminal residue" evidence="3">
    <location>
        <position position="162"/>
    </location>
</feature>